<dbReference type="AlphaFoldDB" id="A0A5C3N414"/>
<sequence>MAKCNKPSGNQENEDHIVPSKRRHRCARSLEGERRLYWRPRLFTLARGDTHSIQRDSMQTDLFWSRELFLESATMTRKPRPPDLSDRVNGNSAQHRPVGPEESRPSSHSRSTIPLDVPPVVPIIAFATRRVACSGRPYASTHRLHHRFRLPPRDASLARPTTPFGTTMPLFGNYARHSSYCGTAASTQGLVRRGARTRLVTRFKLGYECTQAGTAPQGDDRTGRKVRYRAVGAPFLFVSKMQVIFTLRISFSAQEFPLEYKAFDGLPTSPRVYANLPTARVTIRPRAPPVSLTTFELSRVLEASHITPTALRSRSRSLRDRVTRACSATAREVITPRAHRVRWNRIVKQSMIQASPEVSVRVSSRVSAFQRCGQMFIRGKASWNVKYRHECPDGTKPGRKTFPEDDRMPRVYPYKFEHEVKPKAPAPSAPRPPTPPVAGPLSAAAVPATSAPTSARSISSTHFTFELPQADHGWPNMSMRPRNGEECLFHSIANETRSSGMSATAASAAPSTRATQPWRAAGRSTPAANPAAVRTGATMAPPPSQTDTVWRTSGAASLAAPSSTSIRITRAGVPSPAAIEAPLPESDTPAAAKAASATVSTVSSPSSMTTPQAVGQKSATATLPSRSSTASRMSRAPARAATPSSTAAIPPPAPQSSRASGTTVVRAPAPTCTQTVLRAPSIPAPPAPELNTVSGPSIMPASEESRSSAVQPTPEEAPVPPTSPTCAASSTSAPRAPVQEAASSGSSSQPQSSNVLPMDLSLYLEPSQPQGSLFDMTYGNFSLGYELGMHPWVFLPKPHVSAFTEDVSALQPALPAPYGVAVTEAQWNEGSGRGSWSGLERTIPYLERMDRMGEILSAEQGAILSWTRDGGSFTYRGVAPDLAGSEAILEEEPERR</sequence>
<feature type="region of interest" description="Disordered" evidence="1">
    <location>
        <begin position="421"/>
        <end position="461"/>
    </location>
</feature>
<protein>
    <submittedName>
        <fullName evidence="2">Uncharacterized protein</fullName>
    </submittedName>
</protein>
<feature type="compositionally biased region" description="Low complexity" evidence="1">
    <location>
        <begin position="588"/>
        <end position="611"/>
    </location>
</feature>
<keyword evidence="3" id="KW-1185">Reference proteome</keyword>
<evidence type="ECO:0000313" key="2">
    <source>
        <dbReference type="EMBL" id="TFK51983.1"/>
    </source>
</evidence>
<feature type="compositionally biased region" description="Low complexity" evidence="1">
    <location>
        <begin position="724"/>
        <end position="753"/>
    </location>
</feature>
<dbReference type="Proteomes" id="UP000305948">
    <property type="component" value="Unassembled WGS sequence"/>
</dbReference>
<accession>A0A5C3N414</accession>
<evidence type="ECO:0000313" key="3">
    <source>
        <dbReference type="Proteomes" id="UP000305948"/>
    </source>
</evidence>
<gene>
    <name evidence="2" type="ORF">OE88DRAFT_1644583</name>
</gene>
<feature type="compositionally biased region" description="Pro residues" evidence="1">
    <location>
        <begin position="424"/>
        <end position="438"/>
    </location>
</feature>
<name>A0A5C3N414_9AGAM</name>
<feature type="compositionally biased region" description="Polar residues" evidence="1">
    <location>
        <begin position="612"/>
        <end position="623"/>
    </location>
</feature>
<feature type="region of interest" description="Disordered" evidence="1">
    <location>
        <begin position="507"/>
        <end position="549"/>
    </location>
</feature>
<reference evidence="2 3" key="1">
    <citation type="journal article" date="2019" name="Nat. Ecol. Evol.">
        <title>Megaphylogeny resolves global patterns of mushroom evolution.</title>
        <authorList>
            <person name="Varga T."/>
            <person name="Krizsan K."/>
            <person name="Foldi C."/>
            <person name="Dima B."/>
            <person name="Sanchez-Garcia M."/>
            <person name="Sanchez-Ramirez S."/>
            <person name="Szollosi G.J."/>
            <person name="Szarkandi J.G."/>
            <person name="Papp V."/>
            <person name="Albert L."/>
            <person name="Andreopoulos W."/>
            <person name="Angelini C."/>
            <person name="Antonin V."/>
            <person name="Barry K.W."/>
            <person name="Bougher N.L."/>
            <person name="Buchanan P."/>
            <person name="Buyck B."/>
            <person name="Bense V."/>
            <person name="Catcheside P."/>
            <person name="Chovatia M."/>
            <person name="Cooper J."/>
            <person name="Damon W."/>
            <person name="Desjardin D."/>
            <person name="Finy P."/>
            <person name="Geml J."/>
            <person name="Haridas S."/>
            <person name="Hughes K."/>
            <person name="Justo A."/>
            <person name="Karasinski D."/>
            <person name="Kautmanova I."/>
            <person name="Kiss B."/>
            <person name="Kocsube S."/>
            <person name="Kotiranta H."/>
            <person name="LaButti K.M."/>
            <person name="Lechner B.E."/>
            <person name="Liimatainen K."/>
            <person name="Lipzen A."/>
            <person name="Lukacs Z."/>
            <person name="Mihaltcheva S."/>
            <person name="Morgado L.N."/>
            <person name="Niskanen T."/>
            <person name="Noordeloos M.E."/>
            <person name="Ohm R.A."/>
            <person name="Ortiz-Santana B."/>
            <person name="Ovrebo C."/>
            <person name="Racz N."/>
            <person name="Riley R."/>
            <person name="Savchenko A."/>
            <person name="Shiryaev A."/>
            <person name="Soop K."/>
            <person name="Spirin V."/>
            <person name="Szebenyi C."/>
            <person name="Tomsovsky M."/>
            <person name="Tulloss R.E."/>
            <person name="Uehling J."/>
            <person name="Grigoriev I.V."/>
            <person name="Vagvolgyi C."/>
            <person name="Papp T."/>
            <person name="Martin F.M."/>
            <person name="Miettinen O."/>
            <person name="Hibbett D.S."/>
            <person name="Nagy L.G."/>
        </authorList>
    </citation>
    <scope>NUCLEOTIDE SEQUENCE [LARGE SCALE GENOMIC DNA]</scope>
    <source>
        <strain evidence="2 3">OMC1185</strain>
    </source>
</reference>
<dbReference type="EMBL" id="ML213510">
    <property type="protein sequence ID" value="TFK51983.1"/>
    <property type="molecule type" value="Genomic_DNA"/>
</dbReference>
<feature type="region of interest" description="Disordered" evidence="1">
    <location>
        <begin position="577"/>
        <end position="754"/>
    </location>
</feature>
<organism evidence="2 3">
    <name type="scientific">Heliocybe sulcata</name>
    <dbReference type="NCBI Taxonomy" id="5364"/>
    <lineage>
        <taxon>Eukaryota</taxon>
        <taxon>Fungi</taxon>
        <taxon>Dikarya</taxon>
        <taxon>Basidiomycota</taxon>
        <taxon>Agaricomycotina</taxon>
        <taxon>Agaricomycetes</taxon>
        <taxon>Gloeophyllales</taxon>
        <taxon>Gloeophyllaceae</taxon>
        <taxon>Heliocybe</taxon>
    </lineage>
</organism>
<feature type="compositionally biased region" description="Low complexity" evidence="1">
    <location>
        <begin position="624"/>
        <end position="648"/>
    </location>
</feature>
<feature type="compositionally biased region" description="Low complexity" evidence="1">
    <location>
        <begin position="439"/>
        <end position="461"/>
    </location>
</feature>
<feature type="region of interest" description="Disordered" evidence="1">
    <location>
        <begin position="1"/>
        <end position="23"/>
    </location>
</feature>
<proteinExistence type="predicted"/>
<feature type="region of interest" description="Disordered" evidence="1">
    <location>
        <begin position="74"/>
        <end position="114"/>
    </location>
</feature>
<evidence type="ECO:0000256" key="1">
    <source>
        <dbReference type="SAM" id="MobiDB-lite"/>
    </source>
</evidence>